<dbReference type="STRING" id="292563.Cyast_1031"/>
<feature type="binding site" evidence="9">
    <location>
        <position position="104"/>
    </location>
    <ligand>
        <name>Fe(2+)</name>
        <dbReference type="ChEBI" id="CHEBI:29033"/>
    </ligand>
</feature>
<dbReference type="PATRIC" id="fig|292563.3.peg.1080"/>
<comment type="catalytic activity">
    <reaction evidence="9">
        <text>1,2-dihydroxy-5-(methylsulfanyl)pent-1-en-3-one + O2 = 3-(methylsulfanyl)propanoate + CO + formate + 2 H(+)</text>
        <dbReference type="Rhea" id="RHEA:14161"/>
        <dbReference type="ChEBI" id="CHEBI:15378"/>
        <dbReference type="ChEBI" id="CHEBI:15379"/>
        <dbReference type="ChEBI" id="CHEBI:15740"/>
        <dbReference type="ChEBI" id="CHEBI:17245"/>
        <dbReference type="ChEBI" id="CHEBI:49016"/>
        <dbReference type="ChEBI" id="CHEBI:49252"/>
        <dbReference type="EC" id="1.13.11.53"/>
    </reaction>
</comment>
<dbReference type="HOGENOM" id="CLU_125400_0_0_3"/>
<evidence type="ECO:0000256" key="2">
    <source>
        <dbReference type="ARBA" id="ARBA00022596"/>
    </source>
</evidence>
<dbReference type="InterPro" id="IPR023956">
    <property type="entry name" value="ARD_bac"/>
</dbReference>
<keyword evidence="2 9" id="KW-0533">Nickel</keyword>
<evidence type="ECO:0000256" key="7">
    <source>
        <dbReference type="ARBA" id="ARBA00023004"/>
    </source>
</evidence>
<feature type="binding site" evidence="9">
    <location>
        <position position="104"/>
    </location>
    <ligand>
        <name>Ni(2+)</name>
        <dbReference type="ChEBI" id="CHEBI:49786"/>
    </ligand>
</feature>
<keyword evidence="11" id="KW-1185">Reference proteome</keyword>
<dbReference type="EMBL" id="CP003940">
    <property type="protein sequence ID" value="AFZ47000.1"/>
    <property type="molecule type" value="Genomic_DNA"/>
</dbReference>
<comment type="cofactor">
    <cofactor evidence="9">
        <name>Fe(2+)</name>
        <dbReference type="ChEBI" id="CHEBI:29033"/>
    </cofactor>
    <text evidence="9">Binds 1 Fe(2+) cation per monomer.</text>
</comment>
<evidence type="ECO:0000256" key="5">
    <source>
        <dbReference type="ARBA" id="ARBA00022964"/>
    </source>
</evidence>
<dbReference type="InterPro" id="IPR004313">
    <property type="entry name" value="ARD"/>
</dbReference>
<feature type="site" description="May play a role in metal incorporation in vivo" evidence="9">
    <location>
        <position position="103"/>
    </location>
</feature>
<evidence type="ECO:0000256" key="9">
    <source>
        <dbReference type="HAMAP-Rule" id="MF_01682"/>
    </source>
</evidence>
<sequence length="188" mass="21519">MTSLKIFDENNPTVPIFDSQEVTNHREKMDKIVYHLNQVGVKFEQWQTKNEIRLGATQEDVLKAYDGDVQRLIQEAGYQAVDVVSLTSDNPQKDAFREKFLNEHTHSEDEVRFFVAGEGLFSLHLDNRVFEVLCTKGDLISVPANTPHWFDMGPNPNFIAIRLFNNPEGWVANFTGSDIASKFSRLEN</sequence>
<keyword evidence="7 9" id="KW-0408">Iron</keyword>
<dbReference type="InterPro" id="IPR011051">
    <property type="entry name" value="RmlC_Cupin_sf"/>
</dbReference>
<dbReference type="AlphaFoldDB" id="K9YKR5"/>
<organism evidence="10 11">
    <name type="scientific">Cyanobacterium stanieri (strain ATCC 29140 / PCC 7202)</name>
    <dbReference type="NCBI Taxonomy" id="292563"/>
    <lineage>
        <taxon>Bacteria</taxon>
        <taxon>Bacillati</taxon>
        <taxon>Cyanobacteriota</taxon>
        <taxon>Cyanophyceae</taxon>
        <taxon>Oscillatoriophycideae</taxon>
        <taxon>Chroococcales</taxon>
        <taxon>Geminocystaceae</taxon>
        <taxon>Cyanobacterium</taxon>
    </lineage>
</organism>
<dbReference type="EC" id="1.13.11.54" evidence="9"/>
<feature type="binding site" evidence="9">
    <location>
        <position position="106"/>
    </location>
    <ligand>
        <name>Fe(2+)</name>
        <dbReference type="ChEBI" id="CHEBI:29033"/>
    </ligand>
</feature>
<feature type="binding site" evidence="9">
    <location>
        <position position="110"/>
    </location>
    <ligand>
        <name>Ni(2+)</name>
        <dbReference type="ChEBI" id="CHEBI:49786"/>
    </ligand>
</feature>
<name>K9YKR5_CYASC</name>
<evidence type="ECO:0000256" key="4">
    <source>
        <dbReference type="ARBA" id="ARBA00022723"/>
    </source>
</evidence>
<dbReference type="KEGG" id="csn:Cyast_1031"/>
<keyword evidence="3 9" id="KW-0028">Amino-acid biosynthesis</keyword>
<comment type="catalytic activity">
    <reaction evidence="1 9">
        <text>1,2-dihydroxy-5-(methylsulfanyl)pent-1-en-3-one + O2 = 4-methylsulfanyl-2-oxobutanoate + formate + 2 H(+)</text>
        <dbReference type="Rhea" id="RHEA:24504"/>
        <dbReference type="ChEBI" id="CHEBI:15378"/>
        <dbReference type="ChEBI" id="CHEBI:15379"/>
        <dbReference type="ChEBI" id="CHEBI:15740"/>
        <dbReference type="ChEBI" id="CHEBI:16723"/>
        <dbReference type="ChEBI" id="CHEBI:49252"/>
        <dbReference type="EC" id="1.13.11.54"/>
    </reaction>
</comment>
<feature type="site" description="May play a role in transmitting local conformational changes" evidence="9">
    <location>
        <position position="109"/>
    </location>
</feature>
<evidence type="ECO:0000256" key="8">
    <source>
        <dbReference type="ARBA" id="ARBA00023167"/>
    </source>
</evidence>
<dbReference type="CDD" id="cd02232">
    <property type="entry name" value="cupin_ARD"/>
    <property type="match status" value="1"/>
</dbReference>
<feature type="binding site" evidence="9">
    <location>
        <position position="148"/>
    </location>
    <ligand>
        <name>Fe(2+)</name>
        <dbReference type="ChEBI" id="CHEBI:29033"/>
    </ligand>
</feature>
<keyword evidence="6 9" id="KW-0560">Oxidoreductase</keyword>
<dbReference type="PANTHER" id="PTHR23418">
    <property type="entry name" value="ACIREDUCTONE DIOXYGENASE"/>
    <property type="match status" value="1"/>
</dbReference>
<dbReference type="Pfam" id="PF03079">
    <property type="entry name" value="ARD"/>
    <property type="match status" value="1"/>
</dbReference>
<dbReference type="EC" id="1.13.11.53" evidence="9"/>
<comment type="similarity">
    <text evidence="9">Belongs to the acireductone dioxygenase (ARD) family.</text>
</comment>
<reference evidence="11" key="1">
    <citation type="journal article" date="2013" name="Proc. Natl. Acad. Sci. U.S.A.">
        <title>Improving the coverage of the cyanobacterial phylum using diversity-driven genome sequencing.</title>
        <authorList>
            <person name="Shih P.M."/>
            <person name="Wu D."/>
            <person name="Latifi A."/>
            <person name="Axen S.D."/>
            <person name="Fewer D.P."/>
            <person name="Talla E."/>
            <person name="Calteau A."/>
            <person name="Cai F."/>
            <person name="Tandeau de Marsac N."/>
            <person name="Rippka R."/>
            <person name="Herdman M."/>
            <person name="Sivonen K."/>
            <person name="Coursin T."/>
            <person name="Laurent T."/>
            <person name="Goodwin L."/>
            <person name="Nolan M."/>
            <person name="Davenport K.W."/>
            <person name="Han C.S."/>
            <person name="Rubin E.M."/>
            <person name="Eisen J.A."/>
            <person name="Woyke T."/>
            <person name="Gugger M."/>
            <person name="Kerfeld C.A."/>
        </authorList>
    </citation>
    <scope>NUCLEOTIDE SEQUENCE [LARGE SCALE GENOMIC DNA]</scope>
    <source>
        <strain evidence="11">ATCC 29140 / PCC 7202</strain>
    </source>
</reference>
<dbReference type="InterPro" id="IPR014710">
    <property type="entry name" value="RmlC-like_jellyroll"/>
</dbReference>
<proteinExistence type="inferred from homology"/>
<evidence type="ECO:0000256" key="3">
    <source>
        <dbReference type="ARBA" id="ARBA00022605"/>
    </source>
</evidence>
<dbReference type="GO" id="GO:0016151">
    <property type="term" value="F:nickel cation binding"/>
    <property type="evidence" value="ECO:0007669"/>
    <property type="project" value="UniProtKB-UniRule"/>
</dbReference>
<dbReference type="GO" id="GO:0019284">
    <property type="term" value="P:L-methionine salvage from S-adenosylmethionine"/>
    <property type="evidence" value="ECO:0007669"/>
    <property type="project" value="InterPro"/>
</dbReference>
<dbReference type="GO" id="GO:0010309">
    <property type="term" value="F:acireductone dioxygenase [iron(II)-requiring] activity"/>
    <property type="evidence" value="ECO:0007669"/>
    <property type="project" value="UniProtKB-UniRule"/>
</dbReference>
<evidence type="ECO:0000256" key="6">
    <source>
        <dbReference type="ARBA" id="ARBA00023002"/>
    </source>
</evidence>
<accession>K9YKR5</accession>
<dbReference type="SUPFAM" id="SSF51182">
    <property type="entry name" value="RmlC-like cupins"/>
    <property type="match status" value="1"/>
</dbReference>
<keyword evidence="5 9" id="KW-0223">Dioxygenase</keyword>
<dbReference type="Gene3D" id="2.60.120.10">
    <property type="entry name" value="Jelly Rolls"/>
    <property type="match status" value="1"/>
</dbReference>
<dbReference type="GO" id="GO:0019509">
    <property type="term" value="P:L-methionine salvage from methylthioadenosine"/>
    <property type="evidence" value="ECO:0007669"/>
    <property type="project" value="UniProtKB-UniRule"/>
</dbReference>
<keyword evidence="8 9" id="KW-0486">Methionine biosynthesis</keyword>
<comment type="subunit">
    <text evidence="9">Monomer.</text>
</comment>
<comment type="cofactor">
    <cofactor evidence="9">
        <name>Ni(2+)</name>
        <dbReference type="ChEBI" id="CHEBI:49786"/>
    </cofactor>
    <text evidence="9">Binds 1 nickel ion per monomer.</text>
</comment>
<dbReference type="GO" id="GO:0005506">
    <property type="term" value="F:iron ion binding"/>
    <property type="evidence" value="ECO:0007669"/>
    <property type="project" value="UniProtKB-UniRule"/>
</dbReference>
<dbReference type="GO" id="GO:0010308">
    <property type="term" value="F:acireductone dioxygenase (Ni2+-requiring) activity"/>
    <property type="evidence" value="ECO:0007669"/>
    <property type="project" value="UniProtKB-UniRule"/>
</dbReference>
<evidence type="ECO:0000313" key="11">
    <source>
        <dbReference type="Proteomes" id="UP000010483"/>
    </source>
</evidence>
<keyword evidence="4 9" id="KW-0479">Metal-binding</keyword>
<gene>
    <name evidence="9" type="primary">mtnD</name>
    <name evidence="10" type="ordered locus">Cyast_1031</name>
</gene>
<comment type="function">
    <text evidence="9">Catalyzes 2 different reactions between oxygene and the acireductone 1,2-dihydroxy-3-keto-5-methylthiopentene (DHK-MTPene) depending upon the metal bound in the active site. Fe-containing acireductone dioxygenase (Fe-ARD) produces formate and 2-keto-4-methylthiobutyrate (KMTB), the alpha-ketoacid precursor of methionine in the methionine recycle pathway. Ni-containing acireductone dioxygenase (Ni-ARD) produces methylthiopropionate, carbon monoxide and formate, and does not lie on the methionine recycle pathway.</text>
</comment>
<dbReference type="PANTHER" id="PTHR23418:SF0">
    <property type="entry name" value="ACIREDUCTONE DIOXYGENASE"/>
    <property type="match status" value="1"/>
</dbReference>
<feature type="binding site" evidence="9">
    <location>
        <position position="106"/>
    </location>
    <ligand>
        <name>Ni(2+)</name>
        <dbReference type="ChEBI" id="CHEBI:49786"/>
    </ligand>
</feature>
<dbReference type="HAMAP" id="MF_01682">
    <property type="entry name" value="Salvage_MtnD"/>
    <property type="match status" value="1"/>
</dbReference>
<evidence type="ECO:0000256" key="1">
    <source>
        <dbReference type="ARBA" id="ARBA00000428"/>
    </source>
</evidence>
<feature type="binding site" evidence="9">
    <location>
        <position position="110"/>
    </location>
    <ligand>
        <name>Fe(2+)</name>
        <dbReference type="ChEBI" id="CHEBI:29033"/>
    </ligand>
</feature>
<feature type="binding site" evidence="9">
    <location>
        <position position="148"/>
    </location>
    <ligand>
        <name>Ni(2+)</name>
        <dbReference type="ChEBI" id="CHEBI:49786"/>
    </ligand>
</feature>
<dbReference type="eggNOG" id="COG1791">
    <property type="taxonomic scope" value="Bacteria"/>
</dbReference>
<evidence type="ECO:0000313" key="10">
    <source>
        <dbReference type="EMBL" id="AFZ47000.1"/>
    </source>
</evidence>
<dbReference type="UniPathway" id="UPA00904">
    <property type="reaction ID" value="UER00878"/>
</dbReference>
<comment type="pathway">
    <text evidence="9">Amino-acid biosynthesis; L-methionine biosynthesis via salvage pathway; L-methionine from S-methyl-5-thio-alpha-D-ribose 1-phosphate: step 5/6.</text>
</comment>
<dbReference type="Proteomes" id="UP000010483">
    <property type="component" value="Chromosome"/>
</dbReference>
<feature type="site" description="Important to generate the dianion" evidence="9">
    <location>
        <position position="112"/>
    </location>
</feature>
<protein>
    <recommendedName>
        <fullName evidence="9">Acireductone dioxygenase</fullName>
    </recommendedName>
    <alternativeName>
        <fullName evidence="9">1,2-dihydroxy-3-keto-5-methylthiopentene dioxygenase</fullName>
        <shortName evidence="9">DHK-MTPene dioxygenase</shortName>
    </alternativeName>
    <alternativeName>
        <fullName evidence="9">Acireductone dioxygenase (Fe(2+)-requiring)</fullName>
        <shortName evidence="9">ARD'</shortName>
        <shortName evidence="9">Fe-ARD</shortName>
        <ecNumber evidence="9">1.13.11.54</ecNumber>
    </alternativeName>
    <alternativeName>
        <fullName evidence="9">Acireductone dioxygenase (Ni(2+)-requiring)</fullName>
        <shortName evidence="9">ARD</shortName>
        <shortName evidence="9">Ni-ARD</shortName>
        <ecNumber evidence="9">1.13.11.53</ecNumber>
    </alternativeName>
</protein>